<sequence length="87" mass="10134">MVIFIAIWAAEIAAFRRHQCYHEDIIQQRSHLVQRMVQFFLGYQKLLLMQIACQRRIQFRTAAATGEIDELLLQAMIGQPDGIAIQF</sequence>
<evidence type="ECO:0000313" key="1">
    <source>
        <dbReference type="EMBL" id="CBL00127.1"/>
    </source>
</evidence>
<dbReference type="EMBL" id="FP929045">
    <property type="protein sequence ID" value="CBL00127.1"/>
    <property type="molecule type" value="Genomic_DNA"/>
</dbReference>
<protein>
    <submittedName>
        <fullName evidence="1">Uncharacterized protein</fullName>
    </submittedName>
</protein>
<reference evidence="1 2" key="2">
    <citation type="submission" date="2010-03" db="EMBL/GenBank/DDBJ databases">
        <authorList>
            <person name="Pajon A."/>
        </authorList>
    </citation>
    <scope>NUCLEOTIDE SEQUENCE [LARGE SCALE GENOMIC DNA]</scope>
    <source>
        <strain evidence="2">L2-6</strain>
    </source>
</reference>
<dbReference type="BioCyc" id="FPRA718252:G1375-2448-MONOMER"/>
<gene>
    <name evidence="1" type="ORF">FP2_28520</name>
</gene>
<name>D4K1H8_9FIRM</name>
<evidence type="ECO:0000313" key="2">
    <source>
        <dbReference type="Proteomes" id="UP000008804"/>
    </source>
</evidence>
<dbReference type="Proteomes" id="UP000008804">
    <property type="component" value="Chromosome"/>
</dbReference>
<proteinExistence type="predicted"/>
<dbReference type="KEGG" id="fpr:FP2_28520"/>
<accession>D4K1H8</accession>
<reference evidence="1 2" key="1">
    <citation type="submission" date="2010-03" db="EMBL/GenBank/DDBJ databases">
        <title>The genome sequence of Faecalibacterium prausnitzii L2/6.</title>
        <authorList>
            <consortium name="metaHIT consortium -- http://www.metahit.eu/"/>
            <person name="Pajon A."/>
            <person name="Turner K."/>
            <person name="Parkhill J."/>
            <person name="Duncan S."/>
            <person name="Flint H."/>
        </authorList>
    </citation>
    <scope>NUCLEOTIDE SEQUENCE [LARGE SCALE GENOMIC DNA]</scope>
    <source>
        <strain evidence="2">L2-6</strain>
    </source>
</reference>
<dbReference type="AlphaFoldDB" id="D4K1H8"/>
<keyword evidence="2" id="KW-1185">Reference proteome</keyword>
<organism evidence="1 2">
    <name type="scientific">Faecalibacterium prausnitzii L2-6</name>
    <dbReference type="NCBI Taxonomy" id="718252"/>
    <lineage>
        <taxon>Bacteria</taxon>
        <taxon>Bacillati</taxon>
        <taxon>Bacillota</taxon>
        <taxon>Clostridia</taxon>
        <taxon>Eubacteriales</taxon>
        <taxon>Oscillospiraceae</taxon>
        <taxon>Faecalibacterium</taxon>
    </lineage>
</organism>
<dbReference type="HOGENOM" id="CLU_2478773_0_0_9"/>